<dbReference type="AlphaFoldDB" id="A0A0F9MPC5"/>
<gene>
    <name evidence="1" type="ORF">LCGC14_1066380</name>
</gene>
<reference evidence="1" key="1">
    <citation type="journal article" date="2015" name="Nature">
        <title>Complex archaea that bridge the gap between prokaryotes and eukaryotes.</title>
        <authorList>
            <person name="Spang A."/>
            <person name="Saw J.H."/>
            <person name="Jorgensen S.L."/>
            <person name="Zaremba-Niedzwiedzka K."/>
            <person name="Martijn J."/>
            <person name="Lind A.E."/>
            <person name="van Eijk R."/>
            <person name="Schleper C."/>
            <person name="Guy L."/>
            <person name="Ettema T.J."/>
        </authorList>
    </citation>
    <scope>NUCLEOTIDE SEQUENCE</scope>
</reference>
<protein>
    <submittedName>
        <fullName evidence="1">Uncharacterized protein</fullName>
    </submittedName>
</protein>
<organism evidence="1">
    <name type="scientific">marine sediment metagenome</name>
    <dbReference type="NCBI Taxonomy" id="412755"/>
    <lineage>
        <taxon>unclassified sequences</taxon>
        <taxon>metagenomes</taxon>
        <taxon>ecological metagenomes</taxon>
    </lineage>
</organism>
<name>A0A0F9MPC5_9ZZZZ</name>
<comment type="caution">
    <text evidence="1">The sequence shown here is derived from an EMBL/GenBank/DDBJ whole genome shotgun (WGS) entry which is preliminary data.</text>
</comment>
<proteinExistence type="predicted"/>
<dbReference type="EMBL" id="LAZR01004564">
    <property type="protein sequence ID" value="KKN07499.1"/>
    <property type="molecule type" value="Genomic_DNA"/>
</dbReference>
<accession>A0A0F9MPC5</accession>
<sequence>MTIIGSGLITPSDLQVVVGNYNFADDGGAQGAFTIFTVTGDVLLQVFGICDVQPAVAAGTPTLELGVSGDTTAYIAQIVNATDLIANEVWLDATPTLTQEILDPAVIPRTWIVANGQDTILTIGGADLTAGDIDFYALWRPLSTDGLVVAA</sequence>
<evidence type="ECO:0000313" key="1">
    <source>
        <dbReference type="EMBL" id="KKN07499.1"/>
    </source>
</evidence>